<keyword evidence="5 6" id="KW-0472">Membrane</keyword>
<reference evidence="9" key="1">
    <citation type="submission" date="2015-11" db="EMBL/GenBank/DDBJ databases">
        <authorList>
            <person name="Kumar R."/>
            <person name="Singh D."/>
            <person name="Swarnkar M.K."/>
            <person name="Singh A.K."/>
            <person name="Kumar S."/>
        </authorList>
    </citation>
    <scope>NUCLEOTIDE SEQUENCE [LARGE SCALE GENOMIC DNA]</scope>
    <source>
        <strain evidence="9">ERGS4:06</strain>
    </source>
</reference>
<gene>
    <name evidence="8" type="ORF">AS189_18570</name>
</gene>
<reference evidence="8 9" key="2">
    <citation type="journal article" date="2016" name="J. Biotechnol.">
        <title>Complete genome sequence of Arthrobacter alpinus ERGS4:06, a yellow pigmented bacterium tolerant to cold and radiations isolated from Sikkim Himalaya.</title>
        <authorList>
            <person name="Kumar R."/>
            <person name="Singh D."/>
            <person name="Swarnkar M.K."/>
            <person name="Singh A.K."/>
            <person name="Kumar S."/>
        </authorList>
    </citation>
    <scope>NUCLEOTIDE SEQUENCE [LARGE SCALE GENOMIC DNA]</scope>
    <source>
        <strain evidence="8 9">ERGS4:06</strain>
    </source>
</reference>
<evidence type="ECO:0000313" key="8">
    <source>
        <dbReference type="EMBL" id="ALO68132.1"/>
    </source>
</evidence>
<feature type="transmembrane region" description="Helical" evidence="6">
    <location>
        <begin position="30"/>
        <end position="55"/>
    </location>
</feature>
<feature type="domain" description="Major facilitator superfamily (MFS) profile" evidence="7">
    <location>
        <begin position="1"/>
        <end position="154"/>
    </location>
</feature>
<evidence type="ECO:0000256" key="4">
    <source>
        <dbReference type="ARBA" id="ARBA00022989"/>
    </source>
</evidence>
<dbReference type="InterPro" id="IPR011701">
    <property type="entry name" value="MFS"/>
</dbReference>
<name>A0A0S2M3C1_9MICC</name>
<sequence length="154" mass="16468">MGSTIVAVAVPAIIKDLGLSTTEVQWIQEIYTLVFAALWLISARAVQGIGGSMFLPTTLSLLNANFRGKERTIAFAVWGSTIGGMAALGPIVGGWLTSSFSWNWAFLINVPLGLVAVGGVVYFVLSPVMQPSGSLTIILVRSCPWWALARWSLI</sequence>
<evidence type="ECO:0000256" key="2">
    <source>
        <dbReference type="ARBA" id="ARBA00022448"/>
    </source>
</evidence>
<accession>A0A0S2M3C1</accession>
<dbReference type="RefSeq" id="WP_062292367.1">
    <property type="nucleotide sequence ID" value="NZ_CP013200.1"/>
</dbReference>
<dbReference type="GO" id="GO:0005886">
    <property type="term" value="C:plasma membrane"/>
    <property type="evidence" value="ECO:0007669"/>
    <property type="project" value="UniProtKB-SubCell"/>
</dbReference>
<dbReference type="AlphaFoldDB" id="A0A0S2M3C1"/>
<evidence type="ECO:0000256" key="6">
    <source>
        <dbReference type="SAM" id="Phobius"/>
    </source>
</evidence>
<evidence type="ECO:0000256" key="3">
    <source>
        <dbReference type="ARBA" id="ARBA00022692"/>
    </source>
</evidence>
<dbReference type="Pfam" id="PF07690">
    <property type="entry name" value="MFS_1"/>
    <property type="match status" value="1"/>
</dbReference>
<organism evidence="8 9">
    <name type="scientific">Arthrobacter alpinus</name>
    <dbReference type="NCBI Taxonomy" id="656366"/>
    <lineage>
        <taxon>Bacteria</taxon>
        <taxon>Bacillati</taxon>
        <taxon>Actinomycetota</taxon>
        <taxon>Actinomycetes</taxon>
        <taxon>Micrococcales</taxon>
        <taxon>Micrococcaceae</taxon>
        <taxon>Arthrobacter</taxon>
    </lineage>
</organism>
<dbReference type="GO" id="GO:0022857">
    <property type="term" value="F:transmembrane transporter activity"/>
    <property type="evidence" value="ECO:0007669"/>
    <property type="project" value="InterPro"/>
</dbReference>
<dbReference type="InterPro" id="IPR036259">
    <property type="entry name" value="MFS_trans_sf"/>
</dbReference>
<comment type="subcellular location">
    <subcellularLocation>
        <location evidence="1">Cell membrane</location>
        <topology evidence="1">Multi-pass membrane protein</topology>
    </subcellularLocation>
</comment>
<dbReference type="EMBL" id="CP013200">
    <property type="protein sequence ID" value="ALO68132.1"/>
    <property type="molecule type" value="Genomic_DNA"/>
</dbReference>
<dbReference type="InterPro" id="IPR020846">
    <property type="entry name" value="MFS_dom"/>
</dbReference>
<dbReference type="PANTHER" id="PTHR42718">
    <property type="entry name" value="MAJOR FACILITATOR SUPERFAMILY MULTIDRUG TRANSPORTER MFSC"/>
    <property type="match status" value="1"/>
</dbReference>
<dbReference type="Gene3D" id="1.20.1250.20">
    <property type="entry name" value="MFS general substrate transporter like domains"/>
    <property type="match status" value="1"/>
</dbReference>
<keyword evidence="4 6" id="KW-1133">Transmembrane helix</keyword>
<feature type="transmembrane region" description="Helical" evidence="6">
    <location>
        <begin position="102"/>
        <end position="125"/>
    </location>
</feature>
<protein>
    <recommendedName>
        <fullName evidence="7">Major facilitator superfamily (MFS) profile domain-containing protein</fullName>
    </recommendedName>
</protein>
<keyword evidence="3 6" id="KW-0812">Transmembrane</keyword>
<dbReference type="PROSITE" id="PS50850">
    <property type="entry name" value="MFS"/>
    <property type="match status" value="1"/>
</dbReference>
<feature type="transmembrane region" description="Helical" evidence="6">
    <location>
        <begin position="75"/>
        <end position="96"/>
    </location>
</feature>
<dbReference type="SUPFAM" id="SSF103473">
    <property type="entry name" value="MFS general substrate transporter"/>
    <property type="match status" value="1"/>
</dbReference>
<proteinExistence type="predicted"/>
<dbReference type="PANTHER" id="PTHR42718:SF9">
    <property type="entry name" value="MAJOR FACILITATOR SUPERFAMILY MULTIDRUG TRANSPORTER MFSC"/>
    <property type="match status" value="1"/>
</dbReference>
<keyword evidence="2" id="KW-0813">Transport</keyword>
<evidence type="ECO:0000259" key="7">
    <source>
        <dbReference type="PROSITE" id="PS50850"/>
    </source>
</evidence>
<dbReference type="Proteomes" id="UP000059574">
    <property type="component" value="Chromosome"/>
</dbReference>
<evidence type="ECO:0000256" key="1">
    <source>
        <dbReference type="ARBA" id="ARBA00004651"/>
    </source>
</evidence>
<evidence type="ECO:0000256" key="5">
    <source>
        <dbReference type="ARBA" id="ARBA00023136"/>
    </source>
</evidence>
<evidence type="ECO:0000313" key="9">
    <source>
        <dbReference type="Proteomes" id="UP000059574"/>
    </source>
</evidence>